<protein>
    <submittedName>
        <fullName evidence="7">C4-dicarboxylate ABC transporter</fullName>
    </submittedName>
</protein>
<proteinExistence type="predicted"/>
<evidence type="ECO:0000313" key="8">
    <source>
        <dbReference type="Proteomes" id="UP000232226"/>
    </source>
</evidence>
<feature type="transmembrane region" description="Helical" evidence="6">
    <location>
        <begin position="494"/>
        <end position="516"/>
    </location>
</feature>
<gene>
    <name evidence="7" type="ORF">CS528_02290</name>
</gene>
<sequence>MWSAFSILLLIIAFLVLLSWILHWTGVSTDVKSTIETPWTDPATGLPGTIITETTNPTKIQAAGLVDILFAPMKGFQGKADVIIFILVLGAFIQLTIASKSLQGFSQGILAKLQGKEIYAIIPLMIFFSICGTAEGMAEESLGFYMICIPLMIAAGYDTFTGLMIVLVGAGVGVICSTVNPFVITIAMDGLNSGSGLSGGNGISAGDGLVWRLITWMVMTGAAIAYVMWYANKVKNNPSKSVTFSTYEGDKQFFLSENNEKIIMTGKRKTSLAIFGLTFLVMIMYLVNWDSITGTTAMADFGDKINQSFPYLTSMIPGFGQGGLDVVATIFLIAAIIMSLVLGLGEEGFLQEFMAGASDILSVCLVIATAAGVGVILQATHLQELFVSGLNSSIGGINSQVGKILVLFILFLPLSFLIPSSSGFAAAIFPLIATSVAVKDSNGVVTGFQDAAASGSVMAFSMANGILNLFTPTSGVVMGAVAISRVGYDRFLKGIWPVVLGAFIISIIMLSIGGAIGGSMA</sequence>
<name>A0A3S5Y0B4_9MOLU</name>
<feature type="transmembrane region" description="Helical" evidence="6">
    <location>
        <begin position="118"/>
        <end position="136"/>
    </location>
</feature>
<dbReference type="PANTHER" id="PTHR43652">
    <property type="entry name" value="BASIC AMINO ACID ANTIPORTER YFCC-RELATED"/>
    <property type="match status" value="1"/>
</dbReference>
<evidence type="ECO:0000256" key="5">
    <source>
        <dbReference type="ARBA" id="ARBA00023136"/>
    </source>
</evidence>
<accession>A0A3S5Y0B4</accession>
<dbReference type="InterPro" id="IPR018385">
    <property type="entry name" value="C4_dicarb_anaerob_car-like"/>
</dbReference>
<evidence type="ECO:0000256" key="3">
    <source>
        <dbReference type="ARBA" id="ARBA00022692"/>
    </source>
</evidence>
<comment type="subcellular location">
    <subcellularLocation>
        <location evidence="1">Cell membrane</location>
        <topology evidence="1">Multi-pass membrane protein</topology>
    </subcellularLocation>
</comment>
<dbReference type="Pfam" id="PF03606">
    <property type="entry name" value="DcuC"/>
    <property type="match status" value="1"/>
</dbReference>
<feature type="transmembrane region" description="Helical" evidence="6">
    <location>
        <begin position="208"/>
        <end position="231"/>
    </location>
</feature>
<feature type="transmembrane region" description="Helical" evidence="6">
    <location>
        <begin position="400"/>
        <end position="418"/>
    </location>
</feature>
<feature type="transmembrane region" description="Helical" evidence="6">
    <location>
        <begin position="142"/>
        <end position="160"/>
    </location>
</feature>
<dbReference type="AlphaFoldDB" id="A0A3S5Y0B4"/>
<dbReference type="RefSeq" id="WP_099651529.1">
    <property type="nucleotide sequence ID" value="NZ_CP024411.1"/>
</dbReference>
<keyword evidence="5 6" id="KW-0472">Membrane</keyword>
<evidence type="ECO:0000256" key="6">
    <source>
        <dbReference type="SAM" id="Phobius"/>
    </source>
</evidence>
<feature type="transmembrane region" description="Helical" evidence="6">
    <location>
        <begin position="357"/>
        <end position="380"/>
    </location>
</feature>
<keyword evidence="2" id="KW-1003">Cell membrane</keyword>
<feature type="transmembrane region" description="Helical" evidence="6">
    <location>
        <begin position="466"/>
        <end position="488"/>
    </location>
</feature>
<feature type="transmembrane region" description="Helical" evidence="6">
    <location>
        <begin position="326"/>
        <end position="345"/>
    </location>
</feature>
<organism evidence="7 8">
    <name type="scientific">Mesoplasma entomophilum</name>
    <dbReference type="NCBI Taxonomy" id="2149"/>
    <lineage>
        <taxon>Bacteria</taxon>
        <taxon>Bacillati</taxon>
        <taxon>Mycoplasmatota</taxon>
        <taxon>Mollicutes</taxon>
        <taxon>Entomoplasmatales</taxon>
        <taxon>Entomoplasmataceae</taxon>
        <taxon>Mesoplasma</taxon>
    </lineage>
</organism>
<evidence type="ECO:0000256" key="1">
    <source>
        <dbReference type="ARBA" id="ARBA00004651"/>
    </source>
</evidence>
<dbReference type="KEGG" id="ment:CS528_02290"/>
<keyword evidence="3 6" id="KW-0812">Transmembrane</keyword>
<dbReference type="GO" id="GO:0005886">
    <property type="term" value="C:plasma membrane"/>
    <property type="evidence" value="ECO:0007669"/>
    <property type="project" value="UniProtKB-SubCell"/>
</dbReference>
<evidence type="ECO:0000256" key="2">
    <source>
        <dbReference type="ARBA" id="ARBA00022475"/>
    </source>
</evidence>
<feature type="transmembrane region" description="Helical" evidence="6">
    <location>
        <begin position="167"/>
        <end position="188"/>
    </location>
</feature>
<evidence type="ECO:0000313" key="7">
    <source>
        <dbReference type="EMBL" id="ATQ35865.1"/>
    </source>
</evidence>
<dbReference type="Proteomes" id="UP000232226">
    <property type="component" value="Chromosome"/>
</dbReference>
<evidence type="ECO:0000256" key="4">
    <source>
        <dbReference type="ARBA" id="ARBA00022989"/>
    </source>
</evidence>
<feature type="transmembrane region" description="Helical" evidence="6">
    <location>
        <begin position="82"/>
        <end position="98"/>
    </location>
</feature>
<reference evidence="7 8" key="1">
    <citation type="submission" date="2017-10" db="EMBL/GenBank/DDBJ databases">
        <title>Complete Genome Sequence of Mesoplasma entomophilum.</title>
        <authorList>
            <person name="Knight T.F."/>
            <person name="Citino T."/>
            <person name="Rubinstein R."/>
            <person name="Neuschaefer Z."/>
        </authorList>
    </citation>
    <scope>NUCLEOTIDE SEQUENCE [LARGE SCALE GENOMIC DNA]</scope>
    <source>
        <strain evidence="7 8">TAC</strain>
    </source>
</reference>
<dbReference type="PANTHER" id="PTHR43652:SF6">
    <property type="entry name" value="ARGININE REPRESSOR"/>
    <property type="match status" value="1"/>
</dbReference>
<dbReference type="InterPro" id="IPR051679">
    <property type="entry name" value="DASS-Related_Transporters"/>
</dbReference>
<keyword evidence="8" id="KW-1185">Reference proteome</keyword>
<feature type="transmembrane region" description="Helical" evidence="6">
    <location>
        <begin position="270"/>
        <end position="287"/>
    </location>
</feature>
<keyword evidence="4 6" id="KW-1133">Transmembrane helix</keyword>
<dbReference type="EMBL" id="CP024411">
    <property type="protein sequence ID" value="ATQ35865.1"/>
    <property type="molecule type" value="Genomic_DNA"/>
</dbReference>